<dbReference type="GO" id="GO:0005737">
    <property type="term" value="C:cytoplasm"/>
    <property type="evidence" value="ECO:0007669"/>
    <property type="project" value="UniProtKB-SubCell"/>
</dbReference>
<comment type="subcellular location">
    <subcellularLocation>
        <location evidence="10 12">Cytoplasm</location>
    </subcellularLocation>
</comment>
<evidence type="ECO:0000256" key="11">
    <source>
        <dbReference type="RuleBase" id="RU000609"/>
    </source>
</evidence>
<dbReference type="NCBIfam" id="TIGR02630">
    <property type="entry name" value="xylose_isom_A"/>
    <property type="match status" value="1"/>
</dbReference>
<dbReference type="EC" id="5.3.1.5" evidence="3 10"/>
<feature type="binding site" evidence="10">
    <location>
        <position position="268"/>
    </location>
    <ligand>
        <name>Mg(2+)</name>
        <dbReference type="ChEBI" id="CHEBI:18420"/>
        <label>1</label>
    </ligand>
</feature>
<accession>A0A4S3PRG8</accession>
<dbReference type="NCBIfam" id="NF003998">
    <property type="entry name" value="PRK05474.1"/>
    <property type="match status" value="1"/>
</dbReference>
<gene>
    <name evidence="10 13" type="primary">xylA</name>
    <name evidence="13" type="ORF">E1I69_13240</name>
</gene>
<feature type="binding site" evidence="10">
    <location>
        <position position="309"/>
    </location>
    <ligand>
        <name>Mg(2+)</name>
        <dbReference type="ChEBI" id="CHEBI:18420"/>
        <label>2</label>
    </ligand>
</feature>
<evidence type="ECO:0000256" key="4">
    <source>
        <dbReference type="ARBA" id="ARBA00018232"/>
    </source>
</evidence>
<feature type="binding site" evidence="10">
    <location>
        <position position="271"/>
    </location>
    <ligand>
        <name>Mg(2+)</name>
        <dbReference type="ChEBI" id="CHEBI:18420"/>
        <label>2</label>
    </ligand>
</feature>
<dbReference type="AlphaFoldDB" id="A0A4S3PRG8"/>
<evidence type="ECO:0000256" key="9">
    <source>
        <dbReference type="ARBA" id="ARBA00033659"/>
    </source>
</evidence>
<organism evidence="13 14">
    <name type="scientific">Bacillus timonensis</name>
    <dbReference type="NCBI Taxonomy" id="1033734"/>
    <lineage>
        <taxon>Bacteria</taxon>
        <taxon>Bacillati</taxon>
        <taxon>Bacillota</taxon>
        <taxon>Bacilli</taxon>
        <taxon>Bacillales</taxon>
        <taxon>Bacillaceae</taxon>
        <taxon>Bacillus</taxon>
    </lineage>
</organism>
<feature type="binding site" evidence="10">
    <location>
        <position position="339"/>
    </location>
    <ligand>
        <name>Mg(2+)</name>
        <dbReference type="ChEBI" id="CHEBI:18420"/>
        <label>1</label>
    </ligand>
</feature>
<feature type="binding site" evidence="10">
    <location>
        <position position="296"/>
    </location>
    <ligand>
        <name>Mg(2+)</name>
        <dbReference type="ChEBI" id="CHEBI:18420"/>
        <label>1</label>
    </ligand>
</feature>
<keyword evidence="10" id="KW-0963">Cytoplasm</keyword>
<dbReference type="InterPro" id="IPR013452">
    <property type="entry name" value="Xylose_isom_bac"/>
</dbReference>
<dbReference type="InterPro" id="IPR001998">
    <property type="entry name" value="Xylose_isomerase"/>
</dbReference>
<dbReference type="OrthoDB" id="9763981at2"/>
<comment type="caution">
    <text evidence="13">The sequence shown here is derived from an EMBL/GenBank/DDBJ whole genome shotgun (WGS) entry which is preliminary data.</text>
</comment>
<keyword evidence="7 10" id="KW-0413">Isomerase</keyword>
<evidence type="ECO:0000256" key="12">
    <source>
        <dbReference type="RuleBase" id="RU000610"/>
    </source>
</evidence>
<dbReference type="SUPFAM" id="SSF51658">
    <property type="entry name" value="Xylose isomerase-like"/>
    <property type="match status" value="1"/>
</dbReference>
<evidence type="ECO:0000256" key="5">
    <source>
        <dbReference type="ARBA" id="ARBA00022629"/>
    </source>
</evidence>
<evidence type="ECO:0000256" key="10">
    <source>
        <dbReference type="HAMAP-Rule" id="MF_00455"/>
    </source>
</evidence>
<dbReference type="PROSITE" id="PS51415">
    <property type="entry name" value="XYLOSE_ISOMERASE"/>
    <property type="match status" value="1"/>
</dbReference>
<dbReference type="RefSeq" id="WP_136380061.1">
    <property type="nucleotide sequence ID" value="NZ_SLUB01000023.1"/>
</dbReference>
<evidence type="ECO:0000256" key="3">
    <source>
        <dbReference type="ARBA" id="ARBA00011958"/>
    </source>
</evidence>
<keyword evidence="14" id="KW-1185">Reference proteome</keyword>
<sequence length="439" mass="49704">MTEIFKNIPEIKFEGSSTKNMFAFRYYDSERIVLGKPMREHLKFSMAWWHNLCGTGADMFGVGTADKSFQSTPETMEHAKAKVDAGFEFMDKLGIRYFCFHDVDLVPESENIVETNKRLDEVTDYIKEKMKQTGIKCLWGTANMFKNPRFMNGAGSTNSLDVYSFAAAQVKKALELTVKLGGTGYVFWGGREGYDTLLNTDIKFEQENIAQLMKMAVKYGRSIGFNGDFFIEPKPQEPMKHLYDYDANTAINFLRQHGLDKDFKLNIEANHATLAGHTFQHELRVSAINGMLGTIDANQGDYLVGWDTDHFPSNVYETTMCMYELLKAGGLKYGGINFDAKNRRASYTFEDMFMGYILGMDTFALGLIKAAEIIEDGRIDSFVKERYSSFEVGLGAKVRRGETTLEELSEYAARLGKPEFPGSGKQEYLEGIINSILFK</sequence>
<comment type="subunit">
    <text evidence="2 10 12">Homotetramer.</text>
</comment>
<feature type="active site" evidence="10">
    <location>
        <position position="101"/>
    </location>
</feature>
<dbReference type="PANTHER" id="PTHR48408">
    <property type="match status" value="1"/>
</dbReference>
<evidence type="ECO:0000256" key="2">
    <source>
        <dbReference type="ARBA" id="ARBA00011881"/>
    </source>
</evidence>
<protein>
    <recommendedName>
        <fullName evidence="4 10">Xylose isomerase</fullName>
        <ecNumber evidence="3 10">5.3.1.5</ecNumber>
    </recommendedName>
</protein>
<evidence type="ECO:0000256" key="1">
    <source>
        <dbReference type="ARBA" id="ARBA00005765"/>
    </source>
</evidence>
<keyword evidence="5 10" id="KW-0859">Xylose metabolism</keyword>
<feature type="active site" evidence="10">
    <location>
        <position position="104"/>
    </location>
</feature>
<evidence type="ECO:0000256" key="6">
    <source>
        <dbReference type="ARBA" id="ARBA00022723"/>
    </source>
</evidence>
<dbReference type="GO" id="GO:0042732">
    <property type="term" value="P:D-xylose metabolic process"/>
    <property type="evidence" value="ECO:0007669"/>
    <property type="project" value="UniProtKB-UniRule"/>
</dbReference>
<comment type="catalytic activity">
    <reaction evidence="9 10 11">
        <text>alpha-D-xylose = alpha-D-xylulofuranose</text>
        <dbReference type="Rhea" id="RHEA:22816"/>
        <dbReference type="ChEBI" id="CHEBI:28518"/>
        <dbReference type="ChEBI" id="CHEBI:188998"/>
        <dbReference type="EC" id="5.3.1.5"/>
    </reaction>
</comment>
<feature type="binding site" evidence="10">
    <location>
        <position position="268"/>
    </location>
    <ligand>
        <name>Mg(2+)</name>
        <dbReference type="ChEBI" id="CHEBI:18420"/>
        <label>2</label>
    </ligand>
</feature>
<evidence type="ECO:0000313" key="14">
    <source>
        <dbReference type="Proteomes" id="UP000306477"/>
    </source>
</evidence>
<name>A0A4S3PRG8_9BACI</name>
<dbReference type="GO" id="GO:0000287">
    <property type="term" value="F:magnesium ion binding"/>
    <property type="evidence" value="ECO:0007669"/>
    <property type="project" value="UniProtKB-UniRule"/>
</dbReference>
<dbReference type="PANTHER" id="PTHR48408:SF1">
    <property type="entry name" value="XYLOSE ISOMERASE"/>
    <property type="match status" value="1"/>
</dbReference>
<dbReference type="InterPro" id="IPR036237">
    <property type="entry name" value="Xyl_isomerase-like_sf"/>
</dbReference>
<keyword evidence="6 10" id="KW-0479">Metal-binding</keyword>
<evidence type="ECO:0000313" key="13">
    <source>
        <dbReference type="EMBL" id="THE11846.1"/>
    </source>
</evidence>
<comment type="cofactor">
    <cofactor evidence="10">
        <name>Mg(2+)</name>
        <dbReference type="ChEBI" id="CHEBI:18420"/>
    </cofactor>
    <text evidence="10">Binds 2 magnesium ions per subunit.</text>
</comment>
<dbReference type="Proteomes" id="UP000306477">
    <property type="component" value="Unassembled WGS sequence"/>
</dbReference>
<dbReference type="PRINTS" id="PR00688">
    <property type="entry name" value="XYLOSISMRASE"/>
</dbReference>
<evidence type="ECO:0000256" key="8">
    <source>
        <dbReference type="ARBA" id="ARBA00023277"/>
    </source>
</evidence>
<dbReference type="HAMAP" id="MF_00455">
    <property type="entry name" value="Xylose_isom_A"/>
    <property type="match status" value="1"/>
</dbReference>
<evidence type="ECO:0000256" key="7">
    <source>
        <dbReference type="ARBA" id="ARBA00023235"/>
    </source>
</evidence>
<dbReference type="GO" id="GO:0009045">
    <property type="term" value="F:xylose isomerase activity"/>
    <property type="evidence" value="ECO:0007669"/>
    <property type="project" value="UniProtKB-UniRule"/>
</dbReference>
<dbReference type="Gene3D" id="3.20.20.150">
    <property type="entry name" value="Divalent-metal-dependent TIM barrel enzymes"/>
    <property type="match status" value="1"/>
</dbReference>
<dbReference type="EMBL" id="SLUB01000023">
    <property type="protein sequence ID" value="THE11846.1"/>
    <property type="molecule type" value="Genomic_DNA"/>
</dbReference>
<reference evidence="13 14" key="1">
    <citation type="journal article" date="2019" name="Indoor Air">
        <title>Impacts of indoor surface finishes on bacterial viability.</title>
        <authorList>
            <person name="Hu J."/>
            <person name="Maamar S.B."/>
            <person name="Glawe A.J."/>
            <person name="Gottel N."/>
            <person name="Gilbert J.A."/>
            <person name="Hartmann E.M."/>
        </authorList>
    </citation>
    <scope>NUCLEOTIDE SEQUENCE [LARGE SCALE GENOMIC DNA]</scope>
    <source>
        <strain evidence="13 14">AF060A6</strain>
    </source>
</reference>
<proteinExistence type="inferred from homology"/>
<keyword evidence="8 10" id="KW-0119">Carbohydrate metabolism</keyword>
<feature type="binding site" evidence="10">
    <location>
        <position position="307"/>
    </location>
    <ligand>
        <name>Mg(2+)</name>
        <dbReference type="ChEBI" id="CHEBI:18420"/>
        <label>2</label>
    </ligand>
</feature>
<comment type="similarity">
    <text evidence="1 10 11">Belongs to the xylose isomerase family.</text>
</comment>
<keyword evidence="10" id="KW-0460">Magnesium</keyword>
<feature type="binding site" evidence="10">
    <location>
        <position position="232"/>
    </location>
    <ligand>
        <name>Mg(2+)</name>
        <dbReference type="ChEBI" id="CHEBI:18420"/>
        <label>1</label>
    </ligand>
</feature>